<comment type="caution">
    <text evidence="4">The sequence shown here is derived from an EMBL/GenBank/DDBJ whole genome shotgun (WGS) entry which is preliminary data.</text>
</comment>
<dbReference type="InterPro" id="IPR002528">
    <property type="entry name" value="MATE_fam"/>
</dbReference>
<evidence type="ECO:0000256" key="3">
    <source>
        <dbReference type="SAM" id="Phobius"/>
    </source>
</evidence>
<proteinExistence type="inferred from homology"/>
<dbReference type="AlphaFoldDB" id="A0A8S1UXA0"/>
<dbReference type="Proteomes" id="UP000683925">
    <property type="component" value="Unassembled WGS sequence"/>
</dbReference>
<dbReference type="OrthoDB" id="2126698at2759"/>
<organism evidence="4 5">
    <name type="scientific">Paramecium octaurelia</name>
    <dbReference type="NCBI Taxonomy" id="43137"/>
    <lineage>
        <taxon>Eukaryota</taxon>
        <taxon>Sar</taxon>
        <taxon>Alveolata</taxon>
        <taxon>Ciliophora</taxon>
        <taxon>Intramacronucleata</taxon>
        <taxon>Oligohymenophorea</taxon>
        <taxon>Peniculida</taxon>
        <taxon>Parameciidae</taxon>
        <taxon>Paramecium</taxon>
    </lineage>
</organism>
<evidence type="ECO:0000256" key="1">
    <source>
        <dbReference type="ARBA" id="ARBA00010199"/>
    </source>
</evidence>
<dbReference type="NCBIfam" id="TIGR00797">
    <property type="entry name" value="matE"/>
    <property type="match status" value="1"/>
</dbReference>
<feature type="compositionally biased region" description="Low complexity" evidence="2">
    <location>
        <begin position="514"/>
        <end position="526"/>
    </location>
</feature>
<feature type="transmembrane region" description="Helical" evidence="3">
    <location>
        <begin position="179"/>
        <end position="202"/>
    </location>
</feature>
<evidence type="ECO:0000256" key="2">
    <source>
        <dbReference type="SAM" id="MobiDB-lite"/>
    </source>
</evidence>
<protein>
    <submittedName>
        <fullName evidence="4">Uncharacterized protein</fullName>
    </submittedName>
</protein>
<feature type="transmembrane region" description="Helical" evidence="3">
    <location>
        <begin position="380"/>
        <end position="400"/>
    </location>
</feature>
<feature type="transmembrane region" description="Helical" evidence="3">
    <location>
        <begin position="445"/>
        <end position="465"/>
    </location>
</feature>
<keyword evidence="5" id="KW-1185">Reference proteome</keyword>
<feature type="transmembrane region" description="Helical" evidence="3">
    <location>
        <begin position="412"/>
        <end position="433"/>
    </location>
</feature>
<gene>
    <name evidence="4" type="ORF">POCTA_138.1.T0530022</name>
</gene>
<feature type="transmembrane region" description="Helical" evidence="3">
    <location>
        <begin position="30"/>
        <end position="56"/>
    </location>
</feature>
<dbReference type="EMBL" id="CAJJDP010000053">
    <property type="protein sequence ID" value="CAD8169074.1"/>
    <property type="molecule type" value="Genomic_DNA"/>
</dbReference>
<feature type="region of interest" description="Disordered" evidence="2">
    <location>
        <begin position="1"/>
        <end position="21"/>
    </location>
</feature>
<evidence type="ECO:0000313" key="5">
    <source>
        <dbReference type="Proteomes" id="UP000683925"/>
    </source>
</evidence>
<keyword evidence="3" id="KW-0472">Membrane</keyword>
<feature type="transmembrane region" description="Helical" evidence="3">
    <location>
        <begin position="104"/>
        <end position="130"/>
    </location>
</feature>
<evidence type="ECO:0000313" key="4">
    <source>
        <dbReference type="EMBL" id="CAD8169074.1"/>
    </source>
</evidence>
<feature type="transmembrane region" description="Helical" evidence="3">
    <location>
        <begin position="266"/>
        <end position="287"/>
    </location>
</feature>
<feature type="transmembrane region" description="Helical" evidence="3">
    <location>
        <begin position="214"/>
        <end position="235"/>
    </location>
</feature>
<dbReference type="GO" id="GO:0042910">
    <property type="term" value="F:xenobiotic transmembrane transporter activity"/>
    <property type="evidence" value="ECO:0007669"/>
    <property type="project" value="InterPro"/>
</dbReference>
<feature type="region of interest" description="Disordered" evidence="2">
    <location>
        <begin position="504"/>
        <end position="529"/>
    </location>
</feature>
<sequence>MSQPHGSSIVSKDNPNQAPSQNTSNVFTDLLFSTFYTVIGYVCLDVVFGISLHYIAQHNDRYSVAGLGFAYTIVNVLLIPMAFGTNQSLNVHSAQALGANKPKLAQTYFTLTTLIHLLYFIPFSVILILIKPIIALTINEEDRQATSDASQLYLYYLLPSTLFAILYECIKSFLISNKIFAVFMYIQLFTALIHIFWCELFITYLNVGGGVPGAGLAIICTEALNLILCILVILCTKYRKKVFSNYRFKFSLKRQKKIFKSFLKESFPIIAHIYADFFVFFLLSFIAVGFGSDELYAQMALSNTSTFYYRFPMSLSLALMTFVGNEMGSQNLKRAKRYSLVGTVLFVGFTTIFMVTLTFIKEQWVDFYSAGRQEIDDIMLEVYPIFVFGFFIIDGLQGTLTGILKGIDRKDFVTYSTLLVYYLIGIPLFLYFACDFGLGLKVYGIWLSFSLVNALLAVLYIILTFTTNWDKMSQQICLRIEKQHAMQNLHDSLDKVQIDKDTKEKKSKKKIKQTKNNNNKQNQYEQASSQNNYQRLIANQVRLRGSDNEGLQYSLQETEPIKRQKIVIVDQLTSLS</sequence>
<keyword evidence="3" id="KW-1133">Transmembrane helix</keyword>
<feature type="transmembrane region" description="Helical" evidence="3">
    <location>
        <begin position="338"/>
        <end position="360"/>
    </location>
</feature>
<keyword evidence="3" id="KW-0812">Transmembrane</keyword>
<name>A0A8S1UXA0_PAROT</name>
<dbReference type="PANTHER" id="PTHR11206">
    <property type="entry name" value="MULTIDRUG RESISTANCE PROTEIN"/>
    <property type="match status" value="1"/>
</dbReference>
<dbReference type="OMA" id="EFWILLK"/>
<dbReference type="GO" id="GO:0015297">
    <property type="term" value="F:antiporter activity"/>
    <property type="evidence" value="ECO:0007669"/>
    <property type="project" value="InterPro"/>
</dbReference>
<dbReference type="GO" id="GO:0016020">
    <property type="term" value="C:membrane"/>
    <property type="evidence" value="ECO:0007669"/>
    <property type="project" value="InterPro"/>
</dbReference>
<comment type="similarity">
    <text evidence="1">Belongs to the multi antimicrobial extrusion (MATE) (TC 2.A.66.1) family.</text>
</comment>
<dbReference type="Pfam" id="PF01554">
    <property type="entry name" value="MatE"/>
    <property type="match status" value="2"/>
</dbReference>
<accession>A0A8S1UXA0</accession>
<feature type="transmembrane region" description="Helical" evidence="3">
    <location>
        <begin position="62"/>
        <end position="83"/>
    </location>
</feature>
<feature type="transmembrane region" description="Helical" evidence="3">
    <location>
        <begin position="307"/>
        <end position="326"/>
    </location>
</feature>
<reference evidence="4" key="1">
    <citation type="submission" date="2021-01" db="EMBL/GenBank/DDBJ databases">
        <authorList>
            <consortium name="Genoscope - CEA"/>
            <person name="William W."/>
        </authorList>
    </citation>
    <scope>NUCLEOTIDE SEQUENCE</scope>
</reference>